<dbReference type="GO" id="GO:0003677">
    <property type="term" value="F:DNA binding"/>
    <property type="evidence" value="ECO:0007669"/>
    <property type="project" value="UniProtKB-KW"/>
</dbReference>
<dbReference type="GO" id="GO:0006260">
    <property type="term" value="P:DNA replication"/>
    <property type="evidence" value="ECO:0007669"/>
    <property type="project" value="UniProtKB-KW"/>
</dbReference>
<keyword evidence="8 11" id="KW-0539">Nucleus</keyword>
<evidence type="ECO:0000259" key="14">
    <source>
        <dbReference type="Pfam" id="PF04057"/>
    </source>
</evidence>
<dbReference type="InterPro" id="IPR013955">
    <property type="entry name" value="Rep_factor-A_C"/>
</dbReference>
<keyword evidence="17" id="KW-1185">Reference proteome</keyword>
<dbReference type="InterPro" id="IPR004591">
    <property type="entry name" value="Rfa1"/>
</dbReference>
<comment type="similarity">
    <text evidence="2 11">Belongs to the replication factor A protein 1 family.</text>
</comment>
<evidence type="ECO:0000256" key="8">
    <source>
        <dbReference type="ARBA" id="ARBA00023242"/>
    </source>
</evidence>
<dbReference type="Pfam" id="PF08646">
    <property type="entry name" value="Rep_fac-A_C"/>
    <property type="match status" value="1"/>
</dbReference>
<reference evidence="18" key="1">
    <citation type="submission" date="2022-11" db="UniProtKB">
        <authorList>
            <consortium name="WormBaseParasite"/>
        </authorList>
    </citation>
    <scope>IDENTIFICATION</scope>
</reference>
<evidence type="ECO:0000259" key="15">
    <source>
        <dbReference type="Pfam" id="PF08646"/>
    </source>
</evidence>
<feature type="domain" description="Replication protein A OB" evidence="16">
    <location>
        <begin position="331"/>
        <end position="420"/>
    </location>
</feature>
<keyword evidence="4 11" id="KW-0479">Metal-binding</keyword>
<dbReference type="FunFam" id="2.40.50.140:FF:000064">
    <property type="entry name" value="Replication protein A subunit"/>
    <property type="match status" value="1"/>
</dbReference>
<dbReference type="GO" id="GO:0006281">
    <property type="term" value="P:DNA repair"/>
    <property type="evidence" value="ECO:0007669"/>
    <property type="project" value="InterPro"/>
</dbReference>
<proteinExistence type="inferred from homology"/>
<feature type="domain" description="Replication protein A 70 kDa DNA-binding subunit B/D first OB fold" evidence="13">
    <location>
        <begin position="200"/>
        <end position="302"/>
    </location>
</feature>
<dbReference type="Proteomes" id="UP000887566">
    <property type="component" value="Unplaced"/>
</dbReference>
<dbReference type="Pfam" id="PF16900">
    <property type="entry name" value="REPA_OB_2"/>
    <property type="match status" value="1"/>
</dbReference>
<dbReference type="NCBIfam" id="TIGR00617">
    <property type="entry name" value="rpa1"/>
    <property type="match status" value="1"/>
</dbReference>
<evidence type="ECO:0000256" key="11">
    <source>
        <dbReference type="RuleBase" id="RU364130"/>
    </source>
</evidence>
<feature type="domain" description="Replication factor-A protein 1 N-terminal" evidence="14">
    <location>
        <begin position="16"/>
        <end position="96"/>
    </location>
</feature>
<evidence type="ECO:0000313" key="17">
    <source>
        <dbReference type="Proteomes" id="UP000887566"/>
    </source>
</evidence>
<evidence type="ECO:0000256" key="7">
    <source>
        <dbReference type="ARBA" id="ARBA00023125"/>
    </source>
</evidence>
<comment type="subcellular location">
    <subcellularLocation>
        <location evidence="1 11">Nucleus</location>
    </subcellularLocation>
</comment>
<evidence type="ECO:0000256" key="1">
    <source>
        <dbReference type="ARBA" id="ARBA00004123"/>
    </source>
</evidence>
<dbReference type="FunFam" id="2.40.50.140:FF:000090">
    <property type="entry name" value="Replication protein A subunit"/>
    <property type="match status" value="1"/>
</dbReference>
<dbReference type="PANTHER" id="PTHR47165">
    <property type="entry name" value="OS03G0429900 PROTEIN"/>
    <property type="match status" value="1"/>
</dbReference>
<evidence type="ECO:0000256" key="9">
    <source>
        <dbReference type="ARBA" id="ARBA00058595"/>
    </source>
</evidence>
<evidence type="ECO:0000256" key="5">
    <source>
        <dbReference type="ARBA" id="ARBA00022771"/>
    </source>
</evidence>
<dbReference type="InterPro" id="IPR007199">
    <property type="entry name" value="Rep_factor-A_N"/>
</dbReference>
<evidence type="ECO:0000256" key="12">
    <source>
        <dbReference type="SAM" id="MobiDB-lite"/>
    </source>
</evidence>
<dbReference type="GO" id="GO:0008270">
    <property type="term" value="F:zinc ion binding"/>
    <property type="evidence" value="ECO:0007669"/>
    <property type="project" value="UniProtKB-KW"/>
</dbReference>
<feature type="region of interest" description="Disordered" evidence="12">
    <location>
        <begin position="119"/>
        <end position="202"/>
    </location>
</feature>
<evidence type="ECO:0000256" key="2">
    <source>
        <dbReference type="ARBA" id="ARBA00005690"/>
    </source>
</evidence>
<evidence type="ECO:0000256" key="3">
    <source>
        <dbReference type="ARBA" id="ARBA00022705"/>
    </source>
</evidence>
<organism evidence="17 18">
    <name type="scientific">Plectus sambesii</name>
    <dbReference type="NCBI Taxonomy" id="2011161"/>
    <lineage>
        <taxon>Eukaryota</taxon>
        <taxon>Metazoa</taxon>
        <taxon>Ecdysozoa</taxon>
        <taxon>Nematoda</taxon>
        <taxon>Chromadorea</taxon>
        <taxon>Plectida</taxon>
        <taxon>Plectina</taxon>
        <taxon>Plectoidea</taxon>
        <taxon>Plectidae</taxon>
        <taxon>Plectus</taxon>
    </lineage>
</organism>
<dbReference type="PANTHER" id="PTHR47165:SF4">
    <property type="entry name" value="OS03G0429900 PROTEIN"/>
    <property type="match status" value="1"/>
</dbReference>
<dbReference type="AlphaFoldDB" id="A0A914WH26"/>
<protein>
    <recommendedName>
        <fullName evidence="11">Replication protein A subunit</fullName>
    </recommendedName>
</protein>
<keyword evidence="6 11" id="KW-0862">Zinc</keyword>
<dbReference type="InterPro" id="IPR003871">
    <property type="entry name" value="RFA1B/D_OB_1st"/>
</dbReference>
<accession>A0A914WH26</accession>
<evidence type="ECO:0000256" key="10">
    <source>
        <dbReference type="ARBA" id="ARBA00062035"/>
    </source>
</evidence>
<dbReference type="Gene3D" id="2.40.50.140">
    <property type="entry name" value="Nucleic acid-binding proteins"/>
    <property type="match status" value="4"/>
</dbReference>
<dbReference type="CDD" id="cd04474">
    <property type="entry name" value="RPA1_DBD_A"/>
    <property type="match status" value="1"/>
</dbReference>
<evidence type="ECO:0000259" key="13">
    <source>
        <dbReference type="Pfam" id="PF02721"/>
    </source>
</evidence>
<dbReference type="InterPro" id="IPR031657">
    <property type="entry name" value="REPA_OB_2"/>
</dbReference>
<evidence type="ECO:0000256" key="4">
    <source>
        <dbReference type="ARBA" id="ARBA00022723"/>
    </source>
</evidence>
<feature type="domain" description="Replication factor A C-terminal" evidence="15">
    <location>
        <begin position="483"/>
        <end position="626"/>
    </location>
</feature>
<keyword evidence="3 11" id="KW-0235">DNA replication</keyword>
<dbReference type="Pfam" id="PF02721">
    <property type="entry name" value="DUF223"/>
    <property type="match status" value="1"/>
</dbReference>
<dbReference type="CDD" id="cd04475">
    <property type="entry name" value="RPA1_DBD_B"/>
    <property type="match status" value="1"/>
</dbReference>
<dbReference type="InterPro" id="IPR012340">
    <property type="entry name" value="NA-bd_OB-fold"/>
</dbReference>
<comment type="function">
    <text evidence="9 11">As part of the heterotrimeric replication protein A complex (RPA/RP-A), binds and stabilizes single-stranded DNA intermediates, that form during DNA replication or upon DNA stress. It prevents their reannealing and in parallel, recruits and activates different proteins and complexes involved in DNA metabolism. Thereby, it plays an essential role both in DNA replication and the cellular response to DNA damage.</text>
</comment>
<sequence length="637" mass="70889">MPLPELTRGFWQRFFNDERPEKPILQIMDGRPIQKTNAPPDDRYRFRISDGDFYYSTCLTQTQLSERIAKDKLNVGHSIIRLLDYNGSILNAGGKVTFCLGNYEILAKTAPLVGNPVAHSGNANDYPPPPPISNGDDAQQSVSTTRPPMQPAAAPAAAQSNFGANRDNNRPPVNQQQGRFQGGSRGGVLAGGSAGSQNITPISSVTPYASKWKICGIVTAKEDIRTIKTARGDTKVFNFEMVDQEGTDVRVGAWNELADKFHSMINKGQMYYLSGATVKQTNKRFNTTKHEYELSLRSDSEIVACIDRAQFAAPRIRFQFVKFNQLQSCIGTNVDVIGVVQSVDDVSSVPSKKTNETLNKRDVHLVDDSGTMVTLTLWGDQARNFTTNGQEHPVVALKGVSVREFRENVSLSMLGSTKMELSPDFPEAYDLSGWYDEQGSNIQQVVAMSRDNSAPRDGMWDMRVIGIADALQLGNLGEEKGAYFNLKAMIASMKTENALYKACAEEGCKKKVIEVNGMLRCEKCNKQSLNFKYVTLLSAEMTDFSGTHWVTMFEESAQKLLGKSAAELGTLLENDKDAYYAVFEKVRFNSFIFRIRSKAETYNDESRIKWTVYDVRPVPWDQYVDALNKTIEAIAAL</sequence>
<dbReference type="GO" id="GO:0005634">
    <property type="term" value="C:nucleus"/>
    <property type="evidence" value="ECO:0007669"/>
    <property type="project" value="UniProtKB-SubCell"/>
</dbReference>
<dbReference type="Pfam" id="PF04057">
    <property type="entry name" value="Rep-A_N"/>
    <property type="match status" value="1"/>
</dbReference>
<feature type="compositionally biased region" description="Gly residues" evidence="12">
    <location>
        <begin position="180"/>
        <end position="194"/>
    </location>
</feature>
<dbReference type="GO" id="GO:0006310">
    <property type="term" value="P:DNA recombination"/>
    <property type="evidence" value="ECO:0007669"/>
    <property type="project" value="InterPro"/>
</dbReference>
<dbReference type="InterPro" id="IPR047192">
    <property type="entry name" value="Euk_RPA1_DBD_C"/>
</dbReference>
<dbReference type="CDD" id="cd04476">
    <property type="entry name" value="RPA1_DBD_C"/>
    <property type="match status" value="1"/>
</dbReference>
<name>A0A914WH26_9BILA</name>
<comment type="subunit">
    <text evidence="10 11">Component of the heterotrimeric canonical replication protein A complex (RPA).</text>
</comment>
<dbReference type="WBParaSite" id="PSAMB.scaffold3size181960.g427.t1">
    <property type="protein sequence ID" value="PSAMB.scaffold3size181960.g427.t1"/>
    <property type="gene ID" value="PSAMB.scaffold3size181960.g427"/>
</dbReference>
<evidence type="ECO:0000313" key="18">
    <source>
        <dbReference type="WBParaSite" id="PSAMB.scaffold3size181960.g427.t1"/>
    </source>
</evidence>
<evidence type="ECO:0000259" key="16">
    <source>
        <dbReference type="Pfam" id="PF16900"/>
    </source>
</evidence>
<evidence type="ECO:0000256" key="6">
    <source>
        <dbReference type="ARBA" id="ARBA00022833"/>
    </source>
</evidence>
<keyword evidence="7 11" id="KW-0238">DNA-binding</keyword>
<dbReference type="SUPFAM" id="SSF50249">
    <property type="entry name" value="Nucleic acid-binding proteins"/>
    <property type="match status" value="4"/>
</dbReference>
<keyword evidence="5 11" id="KW-0863">Zinc-finger</keyword>
<dbReference type="FunFam" id="2.40.50.140:FF:000041">
    <property type="entry name" value="Replication protein A subunit"/>
    <property type="match status" value="1"/>
</dbReference>
<feature type="compositionally biased region" description="Polar residues" evidence="12">
    <location>
        <begin position="136"/>
        <end position="146"/>
    </location>
</feature>